<proteinExistence type="predicted"/>
<reference evidence="2" key="1">
    <citation type="submission" date="2022-10" db="EMBL/GenBank/DDBJ databases">
        <title>Tapping the CABI collections for fungal endophytes: first genome assemblies for Collariella, Neodidymelliopsis, Ascochyta clinopodiicola, Didymella pomorum, Didymosphaeria variabile, Neocosmospora piperis and Neocucurbitaria cava.</title>
        <authorList>
            <person name="Hill R."/>
        </authorList>
    </citation>
    <scope>NUCLEOTIDE SEQUENCE</scope>
    <source>
        <strain evidence="2">IMI 355091</strain>
    </source>
</reference>
<dbReference type="AlphaFoldDB" id="A0A9W8ZM96"/>
<dbReference type="EMBL" id="JAPEVA010000005">
    <property type="protein sequence ID" value="KAJ4411510.1"/>
    <property type="molecule type" value="Genomic_DNA"/>
</dbReference>
<dbReference type="Proteomes" id="UP001140510">
    <property type="component" value="Unassembled WGS sequence"/>
</dbReference>
<sequence length="333" mass="37637">MILGKEWAPIAEFIAALVDPSIAVPTKLAALLDATIFLRRSCSENITEILPDTTDKDSTGRHAFFFGILKNVRSVLSPLIAAAPAATKRPKAVIEILSMFEHLKLEEPSAAFEQPPDATSVPAPIYKADRPNNLKEDFFALHLLLHDLARLRTGSTFKKNCGAIRMLQIYYASQCITEGATKAYKQQPGDMNFAIFKIADAMVWPAYTLLDAFSRMHKTNPHPEMKPGFYSVCNLPSNRNKKSDRESFMEDKMLLLKMLPEFYFHCRTTKPNLSPVENEFTRLLRAMLKTKEVTLPLVFAATLFLDIHHMLRDEVDYGFERLTDAKYFVIGDA</sequence>
<accession>A0A9W8ZM96</accession>
<gene>
    <name evidence="2" type="ORF">N0V91_001294</name>
</gene>
<evidence type="ECO:0000313" key="2">
    <source>
        <dbReference type="EMBL" id="KAJ4411510.1"/>
    </source>
</evidence>
<organism evidence="2 3">
    <name type="scientific">Didymella pomorum</name>
    <dbReference type="NCBI Taxonomy" id="749634"/>
    <lineage>
        <taxon>Eukaryota</taxon>
        <taxon>Fungi</taxon>
        <taxon>Dikarya</taxon>
        <taxon>Ascomycota</taxon>
        <taxon>Pezizomycotina</taxon>
        <taxon>Dothideomycetes</taxon>
        <taxon>Pleosporomycetidae</taxon>
        <taxon>Pleosporales</taxon>
        <taxon>Pleosporineae</taxon>
        <taxon>Didymellaceae</taxon>
        <taxon>Didymella</taxon>
    </lineage>
</organism>
<dbReference type="PANTHER" id="PTHR38795:SF1">
    <property type="entry name" value="DUF6604 DOMAIN-CONTAINING PROTEIN"/>
    <property type="match status" value="1"/>
</dbReference>
<feature type="domain" description="DUF6604" evidence="1">
    <location>
        <begin position="5"/>
        <end position="153"/>
    </location>
</feature>
<evidence type="ECO:0000259" key="1">
    <source>
        <dbReference type="Pfam" id="PF20253"/>
    </source>
</evidence>
<dbReference type="PANTHER" id="PTHR38795">
    <property type="entry name" value="DUF6604 DOMAIN-CONTAINING PROTEIN"/>
    <property type="match status" value="1"/>
</dbReference>
<dbReference type="InterPro" id="IPR046539">
    <property type="entry name" value="DUF6604"/>
</dbReference>
<evidence type="ECO:0000313" key="3">
    <source>
        <dbReference type="Proteomes" id="UP001140510"/>
    </source>
</evidence>
<protein>
    <recommendedName>
        <fullName evidence="1">DUF6604 domain-containing protein</fullName>
    </recommendedName>
</protein>
<dbReference type="OrthoDB" id="5238236at2759"/>
<comment type="caution">
    <text evidence="2">The sequence shown here is derived from an EMBL/GenBank/DDBJ whole genome shotgun (WGS) entry which is preliminary data.</text>
</comment>
<keyword evidence="3" id="KW-1185">Reference proteome</keyword>
<name>A0A9W8ZM96_9PLEO</name>
<dbReference type="Pfam" id="PF20253">
    <property type="entry name" value="DUF6604"/>
    <property type="match status" value="1"/>
</dbReference>